<dbReference type="BioCyc" id="JESP1508404:G14D9-11714-MONOMER"/>
<gene>
    <name evidence="1" type="ORF">JMA_24580</name>
</gene>
<name>A0A0B5ANE0_9BACL</name>
<evidence type="ECO:0000313" key="1">
    <source>
        <dbReference type="EMBL" id="AJD91775.1"/>
    </source>
</evidence>
<dbReference type="Proteomes" id="UP000031449">
    <property type="component" value="Chromosome"/>
</dbReference>
<proteinExistence type="predicted"/>
<sequence length="45" mass="5279">MFGGDRKSAVDDPKFHLLKFCDPSLLEGDRKIFEGDRKSCEYDRR</sequence>
<dbReference type="KEGG" id="jeo:JMA_24580"/>
<dbReference type="AlphaFoldDB" id="A0A0B5ANE0"/>
<protein>
    <submittedName>
        <fullName evidence="1">Uncharacterized protein</fullName>
    </submittedName>
</protein>
<dbReference type="EMBL" id="CP009416">
    <property type="protein sequence ID" value="AJD91775.1"/>
    <property type="molecule type" value="Genomic_DNA"/>
</dbReference>
<organism evidence="1 2">
    <name type="scientific">Jeotgalibacillus malaysiensis</name>
    <dbReference type="NCBI Taxonomy" id="1508404"/>
    <lineage>
        <taxon>Bacteria</taxon>
        <taxon>Bacillati</taxon>
        <taxon>Bacillota</taxon>
        <taxon>Bacilli</taxon>
        <taxon>Bacillales</taxon>
        <taxon>Caryophanaceae</taxon>
        <taxon>Jeotgalibacillus</taxon>
    </lineage>
</organism>
<reference evidence="1 2" key="1">
    <citation type="submission" date="2014-08" db="EMBL/GenBank/DDBJ databases">
        <title>Complete genome of a marine bacteria Jeotgalibacillus malaysiensis.</title>
        <authorList>
            <person name="Yaakop A.S."/>
            <person name="Chan K.-G."/>
            <person name="Goh K.M."/>
        </authorList>
    </citation>
    <scope>NUCLEOTIDE SEQUENCE [LARGE SCALE GENOMIC DNA]</scope>
    <source>
        <strain evidence="1 2">D5</strain>
    </source>
</reference>
<dbReference type="STRING" id="1508404.JMA_24580"/>
<accession>A0A0B5ANE0</accession>
<dbReference type="HOGENOM" id="CLU_3200841_0_0_9"/>
<evidence type="ECO:0000313" key="2">
    <source>
        <dbReference type="Proteomes" id="UP000031449"/>
    </source>
</evidence>
<keyword evidence="2" id="KW-1185">Reference proteome</keyword>